<organism evidence="2 3">
    <name type="scientific">Corynespora cassiicola Philippines</name>
    <dbReference type="NCBI Taxonomy" id="1448308"/>
    <lineage>
        <taxon>Eukaryota</taxon>
        <taxon>Fungi</taxon>
        <taxon>Dikarya</taxon>
        <taxon>Ascomycota</taxon>
        <taxon>Pezizomycotina</taxon>
        <taxon>Dothideomycetes</taxon>
        <taxon>Pleosporomycetidae</taxon>
        <taxon>Pleosporales</taxon>
        <taxon>Corynesporascaceae</taxon>
        <taxon>Corynespora</taxon>
    </lineage>
</organism>
<proteinExistence type="predicted"/>
<feature type="region of interest" description="Disordered" evidence="1">
    <location>
        <begin position="50"/>
        <end position="89"/>
    </location>
</feature>
<dbReference type="AlphaFoldDB" id="A0A2T2NHB0"/>
<protein>
    <submittedName>
        <fullName evidence="2">Uncharacterized protein</fullName>
    </submittedName>
</protein>
<feature type="region of interest" description="Disordered" evidence="1">
    <location>
        <begin position="1"/>
        <end position="27"/>
    </location>
</feature>
<name>A0A2T2NHB0_CORCC</name>
<dbReference type="Proteomes" id="UP000240883">
    <property type="component" value="Unassembled WGS sequence"/>
</dbReference>
<keyword evidence="3" id="KW-1185">Reference proteome</keyword>
<accession>A0A2T2NHB0</accession>
<gene>
    <name evidence="2" type="ORF">BS50DRAFT_574978</name>
</gene>
<evidence type="ECO:0000313" key="2">
    <source>
        <dbReference type="EMBL" id="PSN64822.1"/>
    </source>
</evidence>
<sequence>MAAIFTSSLRRRAQGRPPHLSLPPQRPTCLPVYLSTHDCTCIQTSPLTQTDYAPSRNRSQSPPAQLLTSLPRPCKHHATPTPPHQHQPVSVPHPFRNFLTPIRQGQAAWQGPVSDAVSAAACSYILASRSALRVYAPTLRRSSACTHARS</sequence>
<reference evidence="2 3" key="1">
    <citation type="journal article" date="2018" name="Front. Microbiol.">
        <title>Genome-Wide Analysis of Corynespora cassiicola Leaf Fall Disease Putative Effectors.</title>
        <authorList>
            <person name="Lopez D."/>
            <person name="Ribeiro S."/>
            <person name="Label P."/>
            <person name="Fumanal B."/>
            <person name="Venisse J.S."/>
            <person name="Kohler A."/>
            <person name="de Oliveira R.R."/>
            <person name="Labutti K."/>
            <person name="Lipzen A."/>
            <person name="Lail K."/>
            <person name="Bauer D."/>
            <person name="Ohm R.A."/>
            <person name="Barry K.W."/>
            <person name="Spatafora J."/>
            <person name="Grigoriev I.V."/>
            <person name="Martin F.M."/>
            <person name="Pujade-Renaud V."/>
        </authorList>
    </citation>
    <scope>NUCLEOTIDE SEQUENCE [LARGE SCALE GENOMIC DNA]</scope>
    <source>
        <strain evidence="2 3">Philippines</strain>
    </source>
</reference>
<dbReference type="EMBL" id="KZ678137">
    <property type="protein sequence ID" value="PSN64822.1"/>
    <property type="molecule type" value="Genomic_DNA"/>
</dbReference>
<evidence type="ECO:0000313" key="3">
    <source>
        <dbReference type="Proteomes" id="UP000240883"/>
    </source>
</evidence>
<evidence type="ECO:0000256" key="1">
    <source>
        <dbReference type="SAM" id="MobiDB-lite"/>
    </source>
</evidence>
<feature type="compositionally biased region" description="Polar residues" evidence="1">
    <location>
        <begin position="50"/>
        <end position="68"/>
    </location>
</feature>